<dbReference type="EMBL" id="BSXW01000227">
    <property type="protein sequence ID" value="GMF15628.1"/>
    <property type="molecule type" value="Genomic_DNA"/>
</dbReference>
<reference evidence="2" key="1">
    <citation type="submission" date="2023-04" db="EMBL/GenBank/DDBJ databases">
        <title>Phytophthora lilii NBRC 32176.</title>
        <authorList>
            <person name="Ichikawa N."/>
            <person name="Sato H."/>
            <person name="Tonouchi N."/>
        </authorList>
    </citation>
    <scope>NUCLEOTIDE SEQUENCE</scope>
    <source>
        <strain evidence="2">NBRC 32176</strain>
    </source>
</reference>
<evidence type="ECO:0000313" key="2">
    <source>
        <dbReference type="EMBL" id="GMF15628.1"/>
    </source>
</evidence>
<dbReference type="AlphaFoldDB" id="A0A9W6TL09"/>
<name>A0A9W6TL09_9STRA</name>
<feature type="region of interest" description="Disordered" evidence="1">
    <location>
        <begin position="447"/>
        <end position="506"/>
    </location>
</feature>
<gene>
    <name evidence="2" type="ORF">Plil01_000541000</name>
</gene>
<feature type="compositionally biased region" description="Polar residues" evidence="1">
    <location>
        <begin position="465"/>
        <end position="485"/>
    </location>
</feature>
<protein>
    <submittedName>
        <fullName evidence="2">Unnamed protein product</fullName>
    </submittedName>
</protein>
<sequence>MRRRSGLTPAPIEFLPRRFFLVVVRERSTCSIHRAKDTDRDASYLASISERHLFPRAPGIHFVSLQEQLLPSTPSSSEFVLGIPQTIRFNSFLTGILSAATSSRLTDGPTLDVSTGAGASCEKVHYFFLRRRHLREEIQAIHLICRWRLLYLQLPPREALAPFEHLPYLFSSFLSSSDSLDPPNLLISLAGIAKGLEKELLGPINSTSGLLSPWDGIKARDEEDSKLWVVSQRFVVYSESSSDQADIGSGQKSIDAKQEEMLAELEYTVSALKRRKVSLVVTLSKTHCDTTTLSARGLEALEISSPTASATSTSVGDRLAQSDERLISRFLEACEGTEGLIAVNASSGSGCVSAVTCIGCYLMKHSNFTSQEAIGWLRFCLPEKMPMAWEMFLGQMQSQMWLEGDRFRRSREGHIPDEISGSPTSDSQHINIGKISLGRLSLLGTRNRDKHRTDPHGANIPVSACLSNRTQESLQSPTAATTTAQLKRRPLTQGSAGSRRYHRSSDGTSLRADFALMHKFLHQTPTTTTRSASSSTTSSSTATSSMHAVPSRPKASSRSPDGTPANCTEALA</sequence>
<dbReference type="OrthoDB" id="125539at2759"/>
<dbReference type="SUPFAM" id="SSF52799">
    <property type="entry name" value="(Phosphotyrosine protein) phosphatases II"/>
    <property type="match status" value="1"/>
</dbReference>
<dbReference type="Proteomes" id="UP001165083">
    <property type="component" value="Unassembled WGS sequence"/>
</dbReference>
<feature type="region of interest" description="Disordered" evidence="1">
    <location>
        <begin position="523"/>
        <end position="572"/>
    </location>
</feature>
<keyword evidence="3" id="KW-1185">Reference proteome</keyword>
<comment type="caution">
    <text evidence="2">The sequence shown here is derived from an EMBL/GenBank/DDBJ whole genome shotgun (WGS) entry which is preliminary data.</text>
</comment>
<dbReference type="Gene3D" id="3.90.190.10">
    <property type="entry name" value="Protein tyrosine phosphatase superfamily"/>
    <property type="match status" value="1"/>
</dbReference>
<dbReference type="InterPro" id="IPR029021">
    <property type="entry name" value="Prot-tyrosine_phosphatase-like"/>
</dbReference>
<accession>A0A9W6TL09</accession>
<organism evidence="2 3">
    <name type="scientific">Phytophthora lilii</name>
    <dbReference type="NCBI Taxonomy" id="2077276"/>
    <lineage>
        <taxon>Eukaryota</taxon>
        <taxon>Sar</taxon>
        <taxon>Stramenopiles</taxon>
        <taxon>Oomycota</taxon>
        <taxon>Peronosporomycetes</taxon>
        <taxon>Peronosporales</taxon>
        <taxon>Peronosporaceae</taxon>
        <taxon>Phytophthora</taxon>
    </lineage>
</organism>
<evidence type="ECO:0000313" key="3">
    <source>
        <dbReference type="Proteomes" id="UP001165083"/>
    </source>
</evidence>
<evidence type="ECO:0000256" key="1">
    <source>
        <dbReference type="SAM" id="MobiDB-lite"/>
    </source>
</evidence>
<feature type="compositionally biased region" description="Low complexity" evidence="1">
    <location>
        <begin position="524"/>
        <end position="545"/>
    </location>
</feature>
<proteinExistence type="predicted"/>